<keyword evidence="1" id="KW-0812">Transmembrane</keyword>
<feature type="non-terminal residue" evidence="2">
    <location>
        <position position="80"/>
    </location>
</feature>
<evidence type="ECO:0000313" key="2">
    <source>
        <dbReference type="EMBL" id="CEL00303.1"/>
    </source>
</evidence>
<name>A0A0B7C513_9EUPU</name>
<evidence type="ECO:0000256" key="1">
    <source>
        <dbReference type="SAM" id="Phobius"/>
    </source>
</evidence>
<protein>
    <submittedName>
        <fullName evidence="2">Uncharacterized protein</fullName>
    </submittedName>
</protein>
<reference evidence="2" key="1">
    <citation type="submission" date="2014-12" db="EMBL/GenBank/DDBJ databases">
        <title>Insight into the proteome of Arion vulgaris.</title>
        <authorList>
            <person name="Aradska J."/>
            <person name="Bulat T."/>
            <person name="Smidak R."/>
            <person name="Sarate P."/>
            <person name="Gangsoo J."/>
            <person name="Sialana F."/>
            <person name="Bilban M."/>
            <person name="Lubec G."/>
        </authorList>
    </citation>
    <scope>NUCLEOTIDE SEQUENCE</scope>
    <source>
        <tissue evidence="2">Skin</tissue>
    </source>
</reference>
<feature type="transmembrane region" description="Helical" evidence="1">
    <location>
        <begin position="42"/>
        <end position="61"/>
    </location>
</feature>
<gene>
    <name evidence="2" type="primary">ORF223365</name>
</gene>
<keyword evidence="1" id="KW-1133">Transmembrane helix</keyword>
<proteinExistence type="predicted"/>
<dbReference type="AlphaFoldDB" id="A0A0B7C513"/>
<sequence>GEDDKSIRCELFHNSGVCVEMTVGSNPKTEFLYHKWDIHDMSWTRGCCVMCVFVQLIFFASQQYKDSQLCKLLLCYCSVI</sequence>
<keyword evidence="1" id="KW-0472">Membrane</keyword>
<dbReference type="EMBL" id="HACG01053432">
    <property type="protein sequence ID" value="CEL00303.1"/>
    <property type="molecule type" value="Transcribed_RNA"/>
</dbReference>
<organism evidence="2">
    <name type="scientific">Arion vulgaris</name>
    <dbReference type="NCBI Taxonomy" id="1028688"/>
    <lineage>
        <taxon>Eukaryota</taxon>
        <taxon>Metazoa</taxon>
        <taxon>Spiralia</taxon>
        <taxon>Lophotrochozoa</taxon>
        <taxon>Mollusca</taxon>
        <taxon>Gastropoda</taxon>
        <taxon>Heterobranchia</taxon>
        <taxon>Euthyneura</taxon>
        <taxon>Panpulmonata</taxon>
        <taxon>Eupulmonata</taxon>
        <taxon>Stylommatophora</taxon>
        <taxon>Helicina</taxon>
        <taxon>Arionoidea</taxon>
        <taxon>Arionidae</taxon>
        <taxon>Arion</taxon>
    </lineage>
</organism>
<accession>A0A0B7C513</accession>
<feature type="non-terminal residue" evidence="2">
    <location>
        <position position="1"/>
    </location>
</feature>